<dbReference type="GeneID" id="8578247"/>
<dbReference type="eggNOG" id="ENOG502TKRQ">
    <property type="taxonomic scope" value="Eukaryota"/>
</dbReference>
<feature type="domain" description="C6" evidence="1">
    <location>
        <begin position="434"/>
        <end position="541"/>
    </location>
</feature>
<dbReference type="Proteomes" id="UP000008549">
    <property type="component" value="Unassembled WGS sequence"/>
</dbReference>
<accession>A8X760</accession>
<dbReference type="AlphaFoldDB" id="A8X760"/>
<dbReference type="HOGENOM" id="CLU_498049_0_0_1"/>
<evidence type="ECO:0000313" key="4">
    <source>
        <dbReference type="WormBase" id="CBG08532"/>
    </source>
</evidence>
<protein>
    <submittedName>
        <fullName evidence="2">Protein CBG08532</fullName>
    </submittedName>
</protein>
<feature type="domain" description="C6" evidence="1">
    <location>
        <begin position="1"/>
        <end position="67"/>
    </location>
</feature>
<organism evidence="2 3">
    <name type="scientific">Caenorhabditis briggsae</name>
    <dbReference type="NCBI Taxonomy" id="6238"/>
    <lineage>
        <taxon>Eukaryota</taxon>
        <taxon>Metazoa</taxon>
        <taxon>Ecdysozoa</taxon>
        <taxon>Nematoda</taxon>
        <taxon>Chromadorea</taxon>
        <taxon>Rhabditida</taxon>
        <taxon>Rhabditina</taxon>
        <taxon>Rhabditomorpha</taxon>
        <taxon>Rhabditoidea</taxon>
        <taxon>Rhabditidae</taxon>
        <taxon>Peloderinae</taxon>
        <taxon>Caenorhabditis</taxon>
    </lineage>
</organism>
<feature type="domain" description="C6" evidence="1">
    <location>
        <begin position="80"/>
        <end position="187"/>
    </location>
</feature>
<dbReference type="SMART" id="SM01048">
    <property type="entry name" value="C6"/>
    <property type="match status" value="5"/>
</dbReference>
<sequence>MTVSCSAITGYNVYMQFNGGEGGPLDNQDLPHEIDITVTCDSADQVWNYVVTLNGITYTRPITSVTCAELATTTTVLNACSPTLIALDRGDNNNPQINVEVTYSGYSYTAISGSSETMSTMIIRCSAINNYNVFMQFNVNEGGPLVEQFLPQTIAVNVTCNSANQVWIYAAEVSGVIHTRDIRSVACQQAPNACSPTTIMYGEGDNESPQLNVDVTNFGLTSTQIAGTQDSISTMKISCMAIDGYYVNMEFNENGQVKENLDSIQNITVEVTCDSRTMEWIYSSVLDNGDVYTHTVTSAECLQIEETPPLRTCSASTITYGMGDTNNPQQQVDVTNFGLTFTPIAGTMDTTASMSVSCTAIDGYVAYMTFPPNRQPLENGQGADAPQTVTITATCSSVDEVWYYNTILPDGNPYTEAITSVTCTQSITEGPAPCNPDAISYGVGDGGTPEVDVTVSYTNFMSTTDMATGVIYSSMTVTCSAINGYNVYMIFNGGQGGPADNQNMPQSISIRMECNTENRIWNYVVTLNGVTYTRAVSQVDCQQAPN</sequence>
<evidence type="ECO:0000313" key="3">
    <source>
        <dbReference type="Proteomes" id="UP000008549"/>
    </source>
</evidence>
<feature type="domain" description="C6" evidence="1">
    <location>
        <begin position="194"/>
        <end position="301"/>
    </location>
</feature>
<dbReference type="PANTHER" id="PTHR21629">
    <property type="entry name" value="C6 DOMAIN-CONTAINING PROTEIN"/>
    <property type="match status" value="1"/>
</dbReference>
<dbReference type="InParanoid" id="A8X760"/>
<reference evidence="2 3" key="2">
    <citation type="journal article" date="2011" name="PLoS Genet.">
        <title>Caenorhabditis briggsae recombinant inbred line genotypes reveal inter-strain incompatibility and the evolution of recombination.</title>
        <authorList>
            <person name="Ross J.A."/>
            <person name="Koboldt D.C."/>
            <person name="Staisch J.E."/>
            <person name="Chamberlin H.M."/>
            <person name="Gupta B.P."/>
            <person name="Miller R.D."/>
            <person name="Baird S.E."/>
            <person name="Haag E.S."/>
        </authorList>
    </citation>
    <scope>NUCLEOTIDE SEQUENCE [LARGE SCALE GENOMIC DNA]</scope>
    <source>
        <strain evidence="2 3">AF16</strain>
    </source>
</reference>
<dbReference type="Pfam" id="PF01681">
    <property type="entry name" value="C6"/>
    <property type="match status" value="5"/>
</dbReference>
<reference evidence="2 3" key="1">
    <citation type="journal article" date="2003" name="PLoS Biol.">
        <title>The genome sequence of Caenorhabditis briggsae: a platform for comparative genomics.</title>
        <authorList>
            <person name="Stein L.D."/>
            <person name="Bao Z."/>
            <person name="Blasiar D."/>
            <person name="Blumenthal T."/>
            <person name="Brent M.R."/>
            <person name="Chen N."/>
            <person name="Chinwalla A."/>
            <person name="Clarke L."/>
            <person name="Clee C."/>
            <person name="Coghlan A."/>
            <person name="Coulson A."/>
            <person name="D'Eustachio P."/>
            <person name="Fitch D.H."/>
            <person name="Fulton L.A."/>
            <person name="Fulton R.E."/>
            <person name="Griffiths-Jones S."/>
            <person name="Harris T.W."/>
            <person name="Hillier L.W."/>
            <person name="Kamath R."/>
            <person name="Kuwabara P.E."/>
            <person name="Mardis E.R."/>
            <person name="Marra M.A."/>
            <person name="Miner T.L."/>
            <person name="Minx P."/>
            <person name="Mullikin J.C."/>
            <person name="Plumb R.W."/>
            <person name="Rogers J."/>
            <person name="Schein J.E."/>
            <person name="Sohrmann M."/>
            <person name="Spieth J."/>
            <person name="Stajich J.E."/>
            <person name="Wei C."/>
            <person name="Willey D."/>
            <person name="Wilson R.K."/>
            <person name="Durbin R."/>
            <person name="Waterston R.H."/>
        </authorList>
    </citation>
    <scope>NUCLEOTIDE SEQUENCE [LARGE SCALE GENOMIC DNA]</scope>
    <source>
        <strain evidence="2 3">AF16</strain>
    </source>
</reference>
<keyword evidence="3" id="KW-1185">Reference proteome</keyword>
<dbReference type="STRING" id="6238.A8X760"/>
<dbReference type="OMA" id="MECNTEN"/>
<evidence type="ECO:0000313" key="2">
    <source>
        <dbReference type="EMBL" id="CAP28471.1"/>
    </source>
</evidence>
<dbReference type="EMBL" id="HE601197">
    <property type="protein sequence ID" value="CAP28471.1"/>
    <property type="molecule type" value="Genomic_DNA"/>
</dbReference>
<dbReference type="PANTHER" id="PTHR21629:SF11">
    <property type="entry name" value="C6 DOMAIN-CONTAINING PROTEIN"/>
    <property type="match status" value="1"/>
</dbReference>
<dbReference type="KEGG" id="cbr:CBG_08532"/>
<dbReference type="CTD" id="8578247"/>
<dbReference type="FunCoup" id="A8X760">
    <property type="interactions" value="157"/>
</dbReference>
<feature type="non-terminal residue" evidence="2">
    <location>
        <position position="546"/>
    </location>
</feature>
<feature type="domain" description="C6" evidence="1">
    <location>
        <begin position="313"/>
        <end position="423"/>
    </location>
</feature>
<evidence type="ECO:0000259" key="1">
    <source>
        <dbReference type="SMART" id="SM01048"/>
    </source>
</evidence>
<dbReference type="WormBase" id="CBG08532">
    <property type="protein sequence ID" value="CBP48276"/>
    <property type="gene ID" value="WBGene00030304"/>
</dbReference>
<proteinExistence type="predicted"/>
<dbReference type="RefSeq" id="XP_002636252.1">
    <property type="nucleotide sequence ID" value="XM_002636206.1"/>
</dbReference>
<dbReference type="InterPro" id="IPR002601">
    <property type="entry name" value="C6_domain"/>
</dbReference>
<gene>
    <name evidence="2 4" type="ORF">CBG08532</name>
    <name evidence="2" type="ORF">CBG_08532</name>
</gene>
<name>A8X760_CAEBR</name>